<evidence type="ECO:0000313" key="1">
    <source>
        <dbReference type="EMBL" id="CAG7816224.1"/>
    </source>
</evidence>
<evidence type="ECO:0000313" key="2">
    <source>
        <dbReference type="Proteomes" id="UP000708208"/>
    </source>
</evidence>
<accession>A0A8J2PJH1</accession>
<proteinExistence type="predicted"/>
<name>A0A8J2PJH1_9HEXA</name>
<protein>
    <submittedName>
        <fullName evidence="1">Uncharacterized protein</fullName>
    </submittedName>
</protein>
<dbReference type="Proteomes" id="UP000708208">
    <property type="component" value="Unassembled WGS sequence"/>
</dbReference>
<sequence length="43" mass="4470">MLTEVSCGHSSSGNFKNSGPNIHALESTSDLTLVAISAGFFLE</sequence>
<comment type="caution">
    <text evidence="1">The sequence shown here is derived from an EMBL/GenBank/DDBJ whole genome shotgun (WGS) entry which is preliminary data.</text>
</comment>
<feature type="non-terminal residue" evidence="1">
    <location>
        <position position="43"/>
    </location>
</feature>
<dbReference type="AlphaFoldDB" id="A0A8J2PJH1"/>
<keyword evidence="2" id="KW-1185">Reference proteome</keyword>
<gene>
    <name evidence="1" type="ORF">AFUS01_LOCUS26853</name>
</gene>
<reference evidence="1" key="1">
    <citation type="submission" date="2021-06" db="EMBL/GenBank/DDBJ databases">
        <authorList>
            <person name="Hodson N. C."/>
            <person name="Mongue J. A."/>
            <person name="Jaron S. K."/>
        </authorList>
    </citation>
    <scope>NUCLEOTIDE SEQUENCE</scope>
</reference>
<dbReference type="EMBL" id="CAJVCH010363732">
    <property type="protein sequence ID" value="CAG7816224.1"/>
    <property type="molecule type" value="Genomic_DNA"/>
</dbReference>
<organism evidence="1 2">
    <name type="scientific">Allacma fusca</name>
    <dbReference type="NCBI Taxonomy" id="39272"/>
    <lineage>
        <taxon>Eukaryota</taxon>
        <taxon>Metazoa</taxon>
        <taxon>Ecdysozoa</taxon>
        <taxon>Arthropoda</taxon>
        <taxon>Hexapoda</taxon>
        <taxon>Collembola</taxon>
        <taxon>Symphypleona</taxon>
        <taxon>Sminthuridae</taxon>
        <taxon>Allacma</taxon>
    </lineage>
</organism>